<feature type="transmembrane region" description="Helical" evidence="1">
    <location>
        <begin position="107"/>
        <end position="129"/>
    </location>
</feature>
<proteinExistence type="predicted"/>
<protein>
    <submittedName>
        <fullName evidence="3">Phosphatase PAP2 family protein</fullName>
    </submittedName>
</protein>
<gene>
    <name evidence="3" type="ORF">COI69_29440</name>
</gene>
<evidence type="ECO:0000256" key="1">
    <source>
        <dbReference type="SAM" id="Phobius"/>
    </source>
</evidence>
<feature type="transmembrane region" description="Helical" evidence="1">
    <location>
        <begin position="38"/>
        <end position="59"/>
    </location>
</feature>
<dbReference type="AlphaFoldDB" id="A0A9X7E103"/>
<dbReference type="PANTHER" id="PTHR14969:SF13">
    <property type="entry name" value="AT30094P"/>
    <property type="match status" value="1"/>
</dbReference>
<keyword evidence="1" id="KW-1133">Transmembrane helix</keyword>
<organism evidence="3 4">
    <name type="scientific">Bacillus cereus</name>
    <dbReference type="NCBI Taxonomy" id="1396"/>
    <lineage>
        <taxon>Bacteria</taxon>
        <taxon>Bacillati</taxon>
        <taxon>Bacillota</taxon>
        <taxon>Bacilli</taxon>
        <taxon>Bacillales</taxon>
        <taxon>Bacillaceae</taxon>
        <taxon>Bacillus</taxon>
        <taxon>Bacillus cereus group</taxon>
    </lineage>
</organism>
<evidence type="ECO:0000313" key="4">
    <source>
        <dbReference type="Proteomes" id="UP000225135"/>
    </source>
</evidence>
<dbReference type="SUPFAM" id="SSF48317">
    <property type="entry name" value="Acid phosphatase/Vanadium-dependent haloperoxidase"/>
    <property type="match status" value="1"/>
</dbReference>
<evidence type="ECO:0000259" key="2">
    <source>
        <dbReference type="SMART" id="SM00014"/>
    </source>
</evidence>
<dbReference type="EMBL" id="NUUR01000125">
    <property type="protein sequence ID" value="PHG74753.1"/>
    <property type="molecule type" value="Genomic_DNA"/>
</dbReference>
<dbReference type="Pfam" id="PF01569">
    <property type="entry name" value="PAP2"/>
    <property type="match status" value="1"/>
</dbReference>
<dbReference type="CDD" id="cd03392">
    <property type="entry name" value="PAP2_like_2"/>
    <property type="match status" value="1"/>
</dbReference>
<keyword evidence="1" id="KW-0472">Membrane</keyword>
<keyword evidence="1" id="KW-0812">Transmembrane</keyword>
<comment type="caution">
    <text evidence="3">The sequence shown here is derived from an EMBL/GenBank/DDBJ whole genome shotgun (WGS) entry which is preliminary data.</text>
</comment>
<accession>A0A9X7E103</accession>
<feature type="transmembrane region" description="Helical" evidence="1">
    <location>
        <begin position="135"/>
        <end position="153"/>
    </location>
</feature>
<reference evidence="3 4" key="1">
    <citation type="submission" date="2017-09" db="EMBL/GenBank/DDBJ databases">
        <title>Large-scale bioinformatics analysis of Bacillus genomes uncovers conserved roles of natural products in bacterial physiology.</title>
        <authorList>
            <consortium name="Agbiome Team Llc"/>
            <person name="Bleich R.M."/>
            <person name="Grubbs K.J."/>
            <person name="Santa Maria K.C."/>
            <person name="Allen S.E."/>
            <person name="Farag S."/>
            <person name="Shank E.A."/>
            <person name="Bowers A."/>
        </authorList>
    </citation>
    <scope>NUCLEOTIDE SEQUENCE [LARGE SCALE GENOMIC DNA]</scope>
    <source>
        <strain evidence="3 4">AFS029792</strain>
    </source>
</reference>
<evidence type="ECO:0000313" key="3">
    <source>
        <dbReference type="EMBL" id="PHG74753.1"/>
    </source>
</evidence>
<dbReference type="RefSeq" id="WP_016083796.1">
    <property type="nucleotide sequence ID" value="NZ_NUQH01000064.1"/>
</dbReference>
<dbReference type="Proteomes" id="UP000225135">
    <property type="component" value="Unassembled WGS sequence"/>
</dbReference>
<dbReference type="PANTHER" id="PTHR14969">
    <property type="entry name" value="SPHINGOSINE-1-PHOSPHATE PHOSPHOHYDROLASE"/>
    <property type="match status" value="1"/>
</dbReference>
<dbReference type="SMART" id="SM00014">
    <property type="entry name" value="acidPPc"/>
    <property type="match status" value="1"/>
</dbReference>
<feature type="domain" description="Phosphatidic acid phosphatase type 2/haloperoxidase" evidence="2">
    <location>
        <begin position="36"/>
        <end position="150"/>
    </location>
</feature>
<feature type="transmembrane region" description="Helical" evidence="1">
    <location>
        <begin position="6"/>
        <end position="26"/>
    </location>
</feature>
<name>A0A9X7E103_BACCE</name>
<sequence>MTRIMIFFTMMGSTSVVIIISVFMLLFLCKISHNRTDLILFVTVIMGTAIFNQVLKFMFKRTRPTVHQLIEENGYSFPSGHSMGAFALYGVLVFLLWRYITTRIGRVFLILISVIMSMTIGVSRIYLGVHYPSDVLGGYLVSCFWLAVTIWIYQHYVEGRNNKIK</sequence>
<feature type="transmembrane region" description="Helical" evidence="1">
    <location>
        <begin position="79"/>
        <end position="100"/>
    </location>
</feature>
<dbReference type="InterPro" id="IPR036938">
    <property type="entry name" value="PAP2/HPO_sf"/>
</dbReference>
<dbReference type="Gene3D" id="1.20.144.10">
    <property type="entry name" value="Phosphatidic acid phosphatase type 2/haloperoxidase"/>
    <property type="match status" value="2"/>
</dbReference>
<dbReference type="InterPro" id="IPR000326">
    <property type="entry name" value="PAP2/HPO"/>
</dbReference>